<evidence type="ECO:0000256" key="3">
    <source>
        <dbReference type="ARBA" id="ARBA00022553"/>
    </source>
</evidence>
<reference evidence="9 10" key="1">
    <citation type="journal article" date="2014" name="J. Biotechnol.">
        <title>Complete genome sequence of the actinobacterium Actinoplanes friuliensis HAG 010964, producer of the lipopeptide antibiotic friulimycin.</title>
        <authorList>
            <person name="Ruckert C."/>
            <person name="Szczepanowski R."/>
            <person name="Albersmeier A."/>
            <person name="Goesmann A."/>
            <person name="Fischer N."/>
            <person name="Steinkamper A."/>
            <person name="Puhler A."/>
            <person name="Biener R."/>
            <person name="Schwartz D."/>
            <person name="Kalinowski J."/>
        </authorList>
    </citation>
    <scope>NUCLEOTIDE SEQUENCE [LARGE SCALE GENOMIC DNA]</scope>
    <source>
        <strain evidence="9 10">DSM 7358</strain>
    </source>
</reference>
<evidence type="ECO:0000313" key="10">
    <source>
        <dbReference type="Proteomes" id="UP000017746"/>
    </source>
</evidence>
<keyword evidence="10" id="KW-1185">Reference proteome</keyword>
<keyword evidence="5" id="KW-0418">Kinase</keyword>
<comment type="catalytic activity">
    <reaction evidence="1">
        <text>ATP + protein L-histidine = ADP + protein N-phospho-L-histidine.</text>
        <dbReference type="EC" id="2.7.13.3"/>
    </reaction>
</comment>
<dbReference type="EMBL" id="CP006272">
    <property type="protein sequence ID" value="AGZ40783.1"/>
    <property type="molecule type" value="Genomic_DNA"/>
</dbReference>
<dbReference type="Pfam" id="PF08376">
    <property type="entry name" value="NIT"/>
    <property type="match status" value="1"/>
</dbReference>
<dbReference type="GO" id="GO:0005524">
    <property type="term" value="F:ATP binding"/>
    <property type="evidence" value="ECO:0007669"/>
    <property type="project" value="UniProtKB-KW"/>
</dbReference>
<dbReference type="EC" id="2.7.13.3" evidence="2"/>
<keyword evidence="9" id="KW-0067">ATP-binding</keyword>
<keyword evidence="7" id="KW-1133">Transmembrane helix</keyword>
<proteinExistence type="predicted"/>
<dbReference type="STRING" id="1246995.AFR_12485"/>
<evidence type="ECO:0000259" key="8">
    <source>
        <dbReference type="SMART" id="SM00387"/>
    </source>
</evidence>
<feature type="domain" description="Histidine kinase/HSP90-like ATPase" evidence="8">
    <location>
        <begin position="409"/>
        <end position="517"/>
    </location>
</feature>
<keyword evidence="3" id="KW-0597">Phosphoprotein</keyword>
<dbReference type="eggNOG" id="COG4251">
    <property type="taxonomic scope" value="Bacteria"/>
</dbReference>
<dbReference type="HOGENOM" id="CLU_002554_2_1_11"/>
<evidence type="ECO:0000256" key="5">
    <source>
        <dbReference type="ARBA" id="ARBA00022777"/>
    </source>
</evidence>
<dbReference type="SMART" id="SM00387">
    <property type="entry name" value="HATPase_c"/>
    <property type="match status" value="1"/>
</dbReference>
<feature type="region of interest" description="Disordered" evidence="6">
    <location>
        <begin position="57"/>
        <end position="85"/>
    </location>
</feature>
<dbReference type="InterPro" id="IPR013587">
    <property type="entry name" value="Nitrate/nitrite_sensing"/>
</dbReference>
<sequence>MKARLGVALLVVLWAAATVPAVTTAVRIVSERAAADRMTPLIGRAVLALEAERRLSVAARPGQSAPPAGFADQRSRTDQAGETLRGAADGWASRTRATDETRAADALVRRMTGLPALRAAVDDGQMPRRTALDAYTAIIGSPLGDSALTRTRELLSEEDALLAATAGVARVTDADRLRLAELAGARRTLLVTAAVTPPAADRLRSMEDALILKPGPVPDGWSAAFNTANTALWDGRTDAAREARDETTPSAVAAIAWACLVGAVGLIAVVAVLMYPRRSTRRVPAPATVPAAAGEQVAAPQAGPGLDALLRDLERRNQSLVHRLLRLLDGLARHESDDETLGELFRADHFANRIRRNLEKAIMLAGDLPGRRWNRPVPLADVVRAAASEVPEFERVSTSRIAPVHLTGAAVTGTMHLLAELIENATTFAPAQTRVRVTGEPAPVGYEVTVADVGPGMTDDDLATAYAVLSDPSPRPGGTWWGLYATGRFAERLGIEVRLRNAPGGGLEASVIIPAALLVDAEAAEAVPDDATGEMPAIAGGVGRS</sequence>
<keyword evidence="4" id="KW-0808">Transferase</keyword>
<evidence type="ECO:0000256" key="4">
    <source>
        <dbReference type="ARBA" id="ARBA00022679"/>
    </source>
</evidence>
<dbReference type="PANTHER" id="PTHR45436:SF5">
    <property type="entry name" value="SENSOR HISTIDINE KINASE TRCS"/>
    <property type="match status" value="1"/>
</dbReference>
<dbReference type="PANTHER" id="PTHR45436">
    <property type="entry name" value="SENSOR HISTIDINE KINASE YKOH"/>
    <property type="match status" value="1"/>
</dbReference>
<dbReference type="InterPro" id="IPR050428">
    <property type="entry name" value="TCS_sensor_his_kinase"/>
</dbReference>
<evidence type="ECO:0000256" key="2">
    <source>
        <dbReference type="ARBA" id="ARBA00012438"/>
    </source>
</evidence>
<evidence type="ECO:0000256" key="7">
    <source>
        <dbReference type="SAM" id="Phobius"/>
    </source>
</evidence>
<dbReference type="PATRIC" id="fig|1246995.3.peg.2536"/>
<organism evidence="9 10">
    <name type="scientific">Actinoplanes friuliensis DSM 7358</name>
    <dbReference type="NCBI Taxonomy" id="1246995"/>
    <lineage>
        <taxon>Bacteria</taxon>
        <taxon>Bacillati</taxon>
        <taxon>Actinomycetota</taxon>
        <taxon>Actinomycetes</taxon>
        <taxon>Micromonosporales</taxon>
        <taxon>Micromonosporaceae</taxon>
        <taxon>Actinoplanes</taxon>
    </lineage>
</organism>
<protein>
    <recommendedName>
        <fullName evidence="2">histidine kinase</fullName>
        <ecNumber evidence="2">2.7.13.3</ecNumber>
    </recommendedName>
</protein>
<dbReference type="KEGG" id="afs:AFR_12485"/>
<dbReference type="GO" id="GO:0004673">
    <property type="term" value="F:protein histidine kinase activity"/>
    <property type="evidence" value="ECO:0007669"/>
    <property type="project" value="UniProtKB-EC"/>
</dbReference>
<dbReference type="Pfam" id="PF02518">
    <property type="entry name" value="HATPase_c"/>
    <property type="match status" value="1"/>
</dbReference>
<dbReference type="OrthoDB" id="3280208at2"/>
<keyword evidence="9" id="KW-0547">Nucleotide-binding</keyword>
<dbReference type="SUPFAM" id="SSF55874">
    <property type="entry name" value="ATPase domain of HSP90 chaperone/DNA topoisomerase II/histidine kinase"/>
    <property type="match status" value="1"/>
</dbReference>
<dbReference type="Gene3D" id="3.30.565.10">
    <property type="entry name" value="Histidine kinase-like ATPase, C-terminal domain"/>
    <property type="match status" value="1"/>
</dbReference>
<evidence type="ECO:0000313" key="9">
    <source>
        <dbReference type="EMBL" id="AGZ40783.1"/>
    </source>
</evidence>
<name>U5VUW5_9ACTN</name>
<gene>
    <name evidence="9" type="ORF">AFR_12485</name>
</gene>
<keyword evidence="7" id="KW-0812">Transmembrane</keyword>
<dbReference type="InterPro" id="IPR003594">
    <property type="entry name" value="HATPase_dom"/>
</dbReference>
<evidence type="ECO:0000256" key="6">
    <source>
        <dbReference type="SAM" id="MobiDB-lite"/>
    </source>
</evidence>
<keyword evidence="7" id="KW-0472">Membrane</keyword>
<dbReference type="Proteomes" id="UP000017746">
    <property type="component" value="Chromosome"/>
</dbReference>
<feature type="transmembrane region" description="Helical" evidence="7">
    <location>
        <begin position="254"/>
        <end position="275"/>
    </location>
</feature>
<dbReference type="GO" id="GO:0000160">
    <property type="term" value="P:phosphorelay signal transduction system"/>
    <property type="evidence" value="ECO:0007669"/>
    <property type="project" value="TreeGrafter"/>
</dbReference>
<dbReference type="AlphaFoldDB" id="U5VUW5"/>
<dbReference type="InterPro" id="IPR036890">
    <property type="entry name" value="HATPase_C_sf"/>
</dbReference>
<evidence type="ECO:0000256" key="1">
    <source>
        <dbReference type="ARBA" id="ARBA00000085"/>
    </source>
</evidence>
<accession>U5VUW5</accession>
<dbReference type="RefSeq" id="WP_023360842.1">
    <property type="nucleotide sequence ID" value="NC_022657.1"/>
</dbReference>
<dbReference type="GO" id="GO:0005886">
    <property type="term" value="C:plasma membrane"/>
    <property type="evidence" value="ECO:0007669"/>
    <property type="project" value="TreeGrafter"/>
</dbReference>